<reference evidence="2 3" key="1">
    <citation type="submission" date="2019-06" db="EMBL/GenBank/DDBJ databases">
        <title>The genome of Shewanella sp. SM1901.</title>
        <authorList>
            <person name="Cha Q."/>
        </authorList>
    </citation>
    <scope>NUCLEOTIDE SEQUENCE [LARGE SCALE GENOMIC DNA]</scope>
    <source>
        <strain evidence="2 3">SM1901</strain>
    </source>
</reference>
<keyword evidence="1" id="KW-0472">Membrane</keyword>
<feature type="transmembrane region" description="Helical" evidence="1">
    <location>
        <begin position="57"/>
        <end position="77"/>
    </location>
</feature>
<keyword evidence="1" id="KW-1133">Transmembrane helix</keyword>
<proteinExistence type="predicted"/>
<protein>
    <submittedName>
        <fullName evidence="2">Uncharacterized protein</fullName>
    </submittedName>
</protein>
<keyword evidence="3" id="KW-1185">Reference proteome</keyword>
<evidence type="ECO:0000313" key="3">
    <source>
        <dbReference type="Proteomes" id="UP000319809"/>
    </source>
</evidence>
<sequence length="117" mass="13339">MDKLKIAINNNHCLQIILLCWRVSLAIIGSYIVVSLFSAAIPTILATLFDIGKETVFLWMMLLSFLFYSLLVLWIISSRQLLKTFVQLTLVVLTLSIALQWSPPEQVNPDFTEEIQP</sequence>
<accession>A0A4Y5YHP9</accession>
<evidence type="ECO:0000256" key="1">
    <source>
        <dbReference type="SAM" id="Phobius"/>
    </source>
</evidence>
<dbReference type="Proteomes" id="UP000319809">
    <property type="component" value="Chromosome"/>
</dbReference>
<dbReference type="EMBL" id="CP041036">
    <property type="protein sequence ID" value="QDE32013.1"/>
    <property type="molecule type" value="Genomic_DNA"/>
</dbReference>
<organism evidence="2 3">
    <name type="scientific">Shewanella polaris</name>
    <dbReference type="NCBI Taxonomy" id="2588449"/>
    <lineage>
        <taxon>Bacteria</taxon>
        <taxon>Pseudomonadati</taxon>
        <taxon>Pseudomonadota</taxon>
        <taxon>Gammaproteobacteria</taxon>
        <taxon>Alteromonadales</taxon>
        <taxon>Shewanellaceae</taxon>
        <taxon>Shewanella</taxon>
    </lineage>
</organism>
<feature type="transmembrane region" description="Helical" evidence="1">
    <location>
        <begin position="21"/>
        <end position="45"/>
    </location>
</feature>
<dbReference type="KEGG" id="spol:FH971_14215"/>
<dbReference type="RefSeq" id="WP_140234762.1">
    <property type="nucleotide sequence ID" value="NZ_CP041036.1"/>
</dbReference>
<feature type="transmembrane region" description="Helical" evidence="1">
    <location>
        <begin position="84"/>
        <end position="102"/>
    </location>
</feature>
<name>A0A4Y5YHP9_9GAMM</name>
<evidence type="ECO:0000313" key="2">
    <source>
        <dbReference type="EMBL" id="QDE32013.1"/>
    </source>
</evidence>
<dbReference type="AlphaFoldDB" id="A0A4Y5YHP9"/>
<keyword evidence="1" id="KW-0812">Transmembrane</keyword>
<gene>
    <name evidence="2" type="ORF">FH971_14215</name>
</gene>